<dbReference type="InterPro" id="IPR024079">
    <property type="entry name" value="MetalloPept_cat_dom_sf"/>
</dbReference>
<feature type="domain" description="EcxA zinc-binding" evidence="3">
    <location>
        <begin position="423"/>
        <end position="729"/>
    </location>
</feature>
<keyword evidence="7" id="KW-1185">Reference proteome</keyword>
<dbReference type="InterPro" id="IPR032534">
    <property type="entry name" value="EcxA_zinc-bd"/>
</dbReference>
<dbReference type="InterPro" id="IPR033428">
    <property type="entry name" value="DUF5118"/>
</dbReference>
<feature type="chain" id="PRO_5030742134" description="Zinc-dependent metalloprotease" evidence="2">
    <location>
        <begin position="23"/>
        <end position="831"/>
    </location>
</feature>
<dbReference type="AlphaFoldDB" id="A0A7W9SQC4"/>
<reference evidence="6 7" key="1">
    <citation type="submission" date="2020-08" db="EMBL/GenBank/DDBJ databases">
        <title>Genomic Encyclopedia of Type Strains, Phase IV (KMG-IV): sequencing the most valuable type-strain genomes for metagenomic binning, comparative biology and taxonomic classification.</title>
        <authorList>
            <person name="Goeker M."/>
        </authorList>
    </citation>
    <scope>NUCLEOTIDE SEQUENCE [LARGE SCALE GENOMIC DNA]</scope>
    <source>
        <strain evidence="6 7">DSM 23562</strain>
    </source>
</reference>
<dbReference type="Pfam" id="PF16313">
    <property type="entry name" value="DUF4953"/>
    <property type="match status" value="1"/>
</dbReference>
<feature type="domain" description="DUF5117" evidence="4">
    <location>
        <begin position="113"/>
        <end position="294"/>
    </location>
</feature>
<organism evidence="6 7">
    <name type="scientific">Armatimonas rosea</name>
    <dbReference type="NCBI Taxonomy" id="685828"/>
    <lineage>
        <taxon>Bacteria</taxon>
        <taxon>Bacillati</taxon>
        <taxon>Armatimonadota</taxon>
        <taxon>Armatimonadia</taxon>
        <taxon>Armatimonadales</taxon>
        <taxon>Armatimonadaceae</taxon>
        <taxon>Armatimonas</taxon>
    </lineage>
</organism>
<feature type="region of interest" description="Disordered" evidence="1">
    <location>
        <begin position="24"/>
        <end position="55"/>
    </location>
</feature>
<dbReference type="RefSeq" id="WP_184196645.1">
    <property type="nucleotide sequence ID" value="NZ_JACHGW010000002.1"/>
</dbReference>
<dbReference type="Pfam" id="PF17162">
    <property type="entry name" value="DUF5118"/>
    <property type="match status" value="1"/>
</dbReference>
<dbReference type="Pfam" id="PF17148">
    <property type="entry name" value="DUF5117"/>
    <property type="match status" value="1"/>
</dbReference>
<dbReference type="PANTHER" id="PTHR38478">
    <property type="entry name" value="PEPTIDASE M1A AND M12B"/>
    <property type="match status" value="1"/>
</dbReference>
<feature type="domain" description="DUF5118" evidence="5">
    <location>
        <begin position="53"/>
        <end position="100"/>
    </location>
</feature>
<name>A0A7W9SQC4_ARMRO</name>
<proteinExistence type="predicted"/>
<protein>
    <recommendedName>
        <fullName evidence="8">Zinc-dependent metalloprotease</fullName>
    </recommendedName>
</protein>
<keyword evidence="2" id="KW-0732">Signal</keyword>
<evidence type="ECO:0000313" key="6">
    <source>
        <dbReference type="EMBL" id="MBB6050885.1"/>
    </source>
</evidence>
<evidence type="ECO:0000259" key="3">
    <source>
        <dbReference type="Pfam" id="PF16313"/>
    </source>
</evidence>
<evidence type="ECO:0008006" key="8">
    <source>
        <dbReference type="Google" id="ProtNLM"/>
    </source>
</evidence>
<feature type="compositionally biased region" description="Low complexity" evidence="1">
    <location>
        <begin position="24"/>
        <end position="36"/>
    </location>
</feature>
<dbReference type="Proteomes" id="UP000520814">
    <property type="component" value="Unassembled WGS sequence"/>
</dbReference>
<dbReference type="SUPFAM" id="SSF55486">
    <property type="entry name" value="Metalloproteases ('zincins'), catalytic domain"/>
    <property type="match status" value="1"/>
</dbReference>
<gene>
    <name evidence="6" type="ORF">HNQ39_002676</name>
</gene>
<evidence type="ECO:0000259" key="5">
    <source>
        <dbReference type="Pfam" id="PF17162"/>
    </source>
</evidence>
<evidence type="ECO:0000256" key="1">
    <source>
        <dbReference type="SAM" id="MobiDB-lite"/>
    </source>
</evidence>
<dbReference type="EMBL" id="JACHGW010000002">
    <property type="protein sequence ID" value="MBB6050885.1"/>
    <property type="molecule type" value="Genomic_DNA"/>
</dbReference>
<dbReference type="GO" id="GO:0008237">
    <property type="term" value="F:metallopeptidase activity"/>
    <property type="evidence" value="ECO:0007669"/>
    <property type="project" value="InterPro"/>
</dbReference>
<dbReference type="CDD" id="cd04276">
    <property type="entry name" value="ZnMc_MMP_like_2"/>
    <property type="match status" value="1"/>
</dbReference>
<dbReference type="Gene3D" id="3.40.390.10">
    <property type="entry name" value="Collagenase (Catalytic Domain)"/>
    <property type="match status" value="1"/>
</dbReference>
<feature type="region of interest" description="Disordered" evidence="1">
    <location>
        <begin position="762"/>
        <end position="781"/>
    </location>
</feature>
<dbReference type="InterPro" id="IPR034032">
    <property type="entry name" value="Zn_MMP-like_bac"/>
</dbReference>
<dbReference type="PANTHER" id="PTHR38478:SF1">
    <property type="entry name" value="ZINC DEPENDENT METALLOPROTEASE DOMAIN LIPOPROTEIN"/>
    <property type="match status" value="1"/>
</dbReference>
<feature type="signal peptide" evidence="2">
    <location>
        <begin position="1"/>
        <end position="22"/>
    </location>
</feature>
<evidence type="ECO:0000256" key="2">
    <source>
        <dbReference type="SAM" id="SignalP"/>
    </source>
</evidence>
<feature type="compositionally biased region" description="Pro residues" evidence="1">
    <location>
        <begin position="37"/>
        <end position="53"/>
    </location>
</feature>
<comment type="caution">
    <text evidence="6">The sequence shown here is derived from an EMBL/GenBank/DDBJ whole genome shotgun (WGS) entry which is preliminary data.</text>
</comment>
<sequence length="831" mass="90832">MSNRLCAAAAALALILPSAVLAQDRPTQPPAGTRPQGGPPPGMGAPPSAPGKPKPFAEVITKEAKSSRMGLFRTHTVGDKYYFEIPKAALGKEIMWVTTMERSSSFYGFGQTEVQDRVVRFEKRDDKILMRGISYSMRADDSHGDVKRALEKGNIEPILAVYTVAAYGDGESMVIDASPLIYSPLFGGGFDPSRSFIESLKAFPQNVLIKVMGTRAGGGAPSPFPGLPIASSGGGGSETVVINHNIVLLPEKPMMPRLFDSRVGWFSSSYQELGGPANKVKDVTLIHRWRLEKKDPTAKLSEPVKPITYYLGSEIPAKWKPYIKRGIEYWNAPFEKAGFKNAVVCRDIPTKEEDPEFDEEDIRYTVVHWLPSGVENAYGPHLSDPRTGEILNGSPKIFHNVLSLAQNWYFVQAGHSDPRARKMPLPDDLTGQLLGYVVTHEVGHTLGFPHNMKASSSVPVKNLRDPKWTSEWGTTPSIMDYARNNYVAQPEDKVTQLMPKIGVYDHFAVEWGYSVFPGAKTPEDEKPFLNAIANRQLTNPMLRFGNPSGDDPGRQMEDLSADGVEATRLGMKNLERILGWLPAAVAKPGEDFSELDSMYNEVLGQRSLELGHVLTIVGGVTETEYHVGQSSNPNYTPIPKARQKAAVQLFNDLVFKTSPLLVRPEITGKTSATGTVDRVQGEQRRFIGGLLSDSRLNRLVEFEVTAPTTAYTVSELLTDMTNGIFSEFGSAKGTPDLYRRNVQRVYLDALIAKLDPPAAPTLPAGLPQGAGRRRGASTGPLSGEAKVQIRGALADIQALLTSAKGRATDRAVKLHITDSLKAIDEALNPKK</sequence>
<dbReference type="InterPro" id="IPR033413">
    <property type="entry name" value="DUF5117"/>
</dbReference>
<evidence type="ECO:0000313" key="7">
    <source>
        <dbReference type="Proteomes" id="UP000520814"/>
    </source>
</evidence>
<accession>A0A7W9SQC4</accession>
<evidence type="ECO:0000259" key="4">
    <source>
        <dbReference type="Pfam" id="PF17148"/>
    </source>
</evidence>